<keyword evidence="7" id="KW-1185">Reference proteome</keyword>
<evidence type="ECO:0000313" key="7">
    <source>
        <dbReference type="Proteomes" id="UP000326641"/>
    </source>
</evidence>
<comment type="catalytic activity">
    <reaction evidence="5">
        <text>a 3-(all-trans-polyprenyl)benzene-1,2-diol + S-adenosyl-L-methionine = a 2-methoxy-6-(all-trans-polyprenyl)phenol + S-adenosyl-L-homocysteine + H(+)</text>
        <dbReference type="Rhea" id="RHEA:31411"/>
        <dbReference type="Rhea" id="RHEA-COMP:9550"/>
        <dbReference type="Rhea" id="RHEA-COMP:9551"/>
        <dbReference type="ChEBI" id="CHEBI:15378"/>
        <dbReference type="ChEBI" id="CHEBI:57856"/>
        <dbReference type="ChEBI" id="CHEBI:59789"/>
        <dbReference type="ChEBI" id="CHEBI:62729"/>
        <dbReference type="ChEBI" id="CHEBI:62731"/>
        <dbReference type="EC" id="2.1.1.222"/>
    </reaction>
</comment>
<comment type="catalytic activity">
    <reaction evidence="5">
        <text>a 3-demethylubiquinol + S-adenosyl-L-methionine = a ubiquinol + S-adenosyl-L-homocysteine + H(+)</text>
        <dbReference type="Rhea" id="RHEA:44380"/>
        <dbReference type="Rhea" id="RHEA-COMP:9566"/>
        <dbReference type="Rhea" id="RHEA-COMP:10914"/>
        <dbReference type="ChEBI" id="CHEBI:15378"/>
        <dbReference type="ChEBI" id="CHEBI:17976"/>
        <dbReference type="ChEBI" id="CHEBI:57856"/>
        <dbReference type="ChEBI" id="CHEBI:59789"/>
        <dbReference type="ChEBI" id="CHEBI:84422"/>
        <dbReference type="EC" id="2.1.1.64"/>
    </reaction>
</comment>
<dbReference type="Proteomes" id="UP000326641">
    <property type="component" value="Unassembled WGS sequence"/>
</dbReference>
<dbReference type="GO" id="GO:0010420">
    <property type="term" value="F:polyprenyldihydroxybenzoate methyltransferase activity"/>
    <property type="evidence" value="ECO:0007669"/>
    <property type="project" value="InterPro"/>
</dbReference>
<feature type="binding site" evidence="5">
    <location>
        <position position="79"/>
    </location>
    <ligand>
        <name>S-adenosyl-L-methionine</name>
        <dbReference type="ChEBI" id="CHEBI:59789"/>
    </ligand>
</feature>
<organism evidence="6 7">
    <name type="scientific">Candidatus Defluviicoccus seviourii</name>
    <dbReference type="NCBI Taxonomy" id="2565273"/>
    <lineage>
        <taxon>Bacteria</taxon>
        <taxon>Pseudomonadati</taxon>
        <taxon>Pseudomonadota</taxon>
        <taxon>Alphaproteobacteria</taxon>
        <taxon>Rhodospirillales</taxon>
        <taxon>Rhodospirillaceae</taxon>
        <taxon>Defluviicoccus</taxon>
    </lineage>
</organism>
<dbReference type="Gene3D" id="3.40.50.150">
    <property type="entry name" value="Vaccinia Virus protein VP39"/>
    <property type="match status" value="1"/>
</dbReference>
<feature type="binding site" evidence="5">
    <location>
        <position position="100"/>
    </location>
    <ligand>
        <name>S-adenosyl-L-methionine</name>
        <dbReference type="ChEBI" id="CHEBI:59789"/>
    </ligand>
</feature>
<reference evidence="6" key="1">
    <citation type="submission" date="2018-11" db="EMBL/GenBank/DDBJ databases">
        <authorList>
            <person name="Onetto C."/>
        </authorList>
    </citation>
    <scope>NUCLEOTIDE SEQUENCE [LARGE SCALE GENOMIC DNA]</scope>
</reference>
<dbReference type="PANTHER" id="PTHR43464">
    <property type="entry name" value="METHYLTRANSFERASE"/>
    <property type="match status" value="1"/>
</dbReference>
<keyword evidence="2 5" id="KW-0808">Transferase</keyword>
<dbReference type="EMBL" id="UXAT02000003">
    <property type="protein sequence ID" value="VUX45371.1"/>
    <property type="molecule type" value="Genomic_DNA"/>
</dbReference>
<dbReference type="InterPro" id="IPR010233">
    <property type="entry name" value="UbiG_MeTrfase"/>
</dbReference>
<keyword evidence="3 5" id="KW-0831">Ubiquinone biosynthesis</keyword>
<keyword evidence="1 5" id="KW-0489">Methyltransferase</keyword>
<dbReference type="UniPathway" id="UPA00232"/>
<dbReference type="AlphaFoldDB" id="A0A564WAS1"/>
<evidence type="ECO:0000256" key="1">
    <source>
        <dbReference type="ARBA" id="ARBA00022603"/>
    </source>
</evidence>
<dbReference type="PANTHER" id="PTHR43464:SF19">
    <property type="entry name" value="UBIQUINONE BIOSYNTHESIS O-METHYLTRANSFERASE, MITOCHONDRIAL"/>
    <property type="match status" value="1"/>
</dbReference>
<dbReference type="InterPro" id="IPR029063">
    <property type="entry name" value="SAM-dependent_MTases_sf"/>
</dbReference>
<evidence type="ECO:0000313" key="6">
    <source>
        <dbReference type="EMBL" id="VUX45371.1"/>
    </source>
</evidence>
<dbReference type="GO" id="GO:0032259">
    <property type="term" value="P:methylation"/>
    <property type="evidence" value="ECO:0007669"/>
    <property type="project" value="UniProtKB-KW"/>
</dbReference>
<keyword evidence="4 5" id="KW-0949">S-adenosyl-L-methionine</keyword>
<evidence type="ECO:0000256" key="3">
    <source>
        <dbReference type="ARBA" id="ARBA00022688"/>
    </source>
</evidence>
<accession>A0A564WAS1</accession>
<proteinExistence type="inferred from homology"/>
<dbReference type="GO" id="GO:0102208">
    <property type="term" value="F:2-polyprenyl-6-hydroxyphenol methylase activity"/>
    <property type="evidence" value="ECO:0007669"/>
    <property type="project" value="UniProtKB-EC"/>
</dbReference>
<comment type="function">
    <text evidence="5">O-methyltransferase that catalyzes the 2 O-methylation steps in the ubiquinone biosynthetic pathway.</text>
</comment>
<feature type="binding site" evidence="5">
    <location>
        <position position="48"/>
    </location>
    <ligand>
        <name>S-adenosyl-L-methionine</name>
        <dbReference type="ChEBI" id="CHEBI:59789"/>
    </ligand>
</feature>
<comment type="similarity">
    <text evidence="5">Belongs to the methyltransferase superfamily. UbiG/COQ3 family.</text>
</comment>
<dbReference type="GO" id="GO:0061542">
    <property type="term" value="F:3-demethylubiquinol 3-O-methyltransferase activity"/>
    <property type="evidence" value="ECO:0007669"/>
    <property type="project" value="UniProtKB-UniRule"/>
</dbReference>
<dbReference type="EC" id="2.1.1.64" evidence="5"/>
<name>A0A564WAS1_9PROT</name>
<protein>
    <recommendedName>
        <fullName evidence="5">Ubiquinone biosynthesis O-methyltransferase</fullName>
    </recommendedName>
    <alternativeName>
        <fullName evidence="5">2-polyprenyl-6-hydroxyphenol methylase</fullName>
        <ecNumber evidence="5">2.1.1.222</ecNumber>
    </alternativeName>
    <alternativeName>
        <fullName evidence="5">3-demethylubiquinone 3-O-methyltransferase</fullName>
        <ecNumber evidence="5">2.1.1.64</ecNumber>
    </alternativeName>
</protein>
<dbReference type="EC" id="2.1.1.222" evidence="5"/>
<feature type="binding site" evidence="5">
    <location>
        <position position="143"/>
    </location>
    <ligand>
        <name>S-adenosyl-L-methionine</name>
        <dbReference type="ChEBI" id="CHEBI:59789"/>
    </ligand>
</feature>
<dbReference type="SUPFAM" id="SSF53335">
    <property type="entry name" value="S-adenosyl-L-methionine-dependent methyltransferases"/>
    <property type="match status" value="1"/>
</dbReference>
<comment type="caution">
    <text evidence="6">The sequence shown here is derived from an EMBL/GenBank/DDBJ whole genome shotgun (WGS) entry which is preliminary data.</text>
</comment>
<dbReference type="NCBIfam" id="TIGR01983">
    <property type="entry name" value="UbiG"/>
    <property type="match status" value="1"/>
</dbReference>
<sequence>MTSAAKGSAVPGGGTASDDEIARFDAMAEAWWDPVGKFRPLHELNPVRFDFIRGAVARHRAVDAAAALPFTGLRCLDLGCGGGLIAEEMAKHGATVTGVDASQVAIRVARAHAEREGLTIDYRCALPEDVVGWGVRYDVVLALEVIEHVQSLDLFFEAVGQILTPDGLLVVATLNRTLSSLALAKIGAEYILRWLPAGTHDWRKFVRPSELARVLRRQGFEVAEIRGLQYQPLLHRWSLGSDLMVNYIAAVVRAAT</sequence>
<evidence type="ECO:0000256" key="5">
    <source>
        <dbReference type="HAMAP-Rule" id="MF_00472"/>
    </source>
</evidence>
<dbReference type="CDD" id="cd02440">
    <property type="entry name" value="AdoMet_MTases"/>
    <property type="match status" value="1"/>
</dbReference>
<comment type="pathway">
    <text evidence="5">Cofactor biosynthesis; ubiquinone biosynthesis.</text>
</comment>
<dbReference type="Pfam" id="PF13489">
    <property type="entry name" value="Methyltransf_23"/>
    <property type="match status" value="1"/>
</dbReference>
<dbReference type="HAMAP" id="MF_00472">
    <property type="entry name" value="UbiG"/>
    <property type="match status" value="1"/>
</dbReference>
<keyword evidence="6" id="KW-0830">Ubiquinone</keyword>
<gene>
    <name evidence="5 6" type="primary">ubiG</name>
    <name evidence="6" type="ORF">DF3PA_110105</name>
</gene>
<evidence type="ECO:0000256" key="4">
    <source>
        <dbReference type="ARBA" id="ARBA00022691"/>
    </source>
</evidence>
<evidence type="ECO:0000256" key="2">
    <source>
        <dbReference type="ARBA" id="ARBA00022679"/>
    </source>
</evidence>